<proteinExistence type="inferred from homology"/>
<dbReference type="GO" id="GO:0051879">
    <property type="term" value="F:Hsp90 protein binding"/>
    <property type="evidence" value="ECO:0007669"/>
    <property type="project" value="InterPro"/>
</dbReference>
<dbReference type="GeneID" id="107267611"/>
<dbReference type="AlphaFoldDB" id="A0AAJ7BV10"/>
<feature type="domain" description="CS" evidence="2">
    <location>
        <begin position="10"/>
        <end position="97"/>
    </location>
</feature>
<dbReference type="Pfam" id="PF04969">
    <property type="entry name" value="CS"/>
    <property type="match status" value="1"/>
</dbReference>
<sequence>MDCPPLHSTLYNPKVLWYQNDFEVVIRIMLQDVKSYFIRVELDEFVFSTIIDDKKYCVLLQLYGSVNGAETIHCNLGREIKINLQKAHKYLAWTRLYRDIVKIPHIILDPDHVEPSHDIKKEILSLGYKKLKEIKNQPYNLMNIMPDVPSSDEAESDDECYDALFD</sequence>
<dbReference type="PROSITE" id="PS51203">
    <property type="entry name" value="CS"/>
    <property type="match status" value="1"/>
</dbReference>
<accession>A0AAJ7BV10</accession>
<gene>
    <name evidence="4" type="primary">LOC107267611</name>
</gene>
<evidence type="ECO:0000256" key="1">
    <source>
        <dbReference type="ARBA" id="ARBA00025733"/>
    </source>
</evidence>
<organism evidence="3 4">
    <name type="scientific">Cephus cinctus</name>
    <name type="common">Wheat stem sawfly</name>
    <dbReference type="NCBI Taxonomy" id="211228"/>
    <lineage>
        <taxon>Eukaryota</taxon>
        <taxon>Metazoa</taxon>
        <taxon>Ecdysozoa</taxon>
        <taxon>Arthropoda</taxon>
        <taxon>Hexapoda</taxon>
        <taxon>Insecta</taxon>
        <taxon>Pterygota</taxon>
        <taxon>Neoptera</taxon>
        <taxon>Endopterygota</taxon>
        <taxon>Hymenoptera</taxon>
        <taxon>Cephoidea</taxon>
        <taxon>Cephidae</taxon>
        <taxon>Cephus</taxon>
    </lineage>
</organism>
<dbReference type="Gene3D" id="2.60.40.790">
    <property type="match status" value="1"/>
</dbReference>
<dbReference type="GO" id="GO:0051087">
    <property type="term" value="F:protein-folding chaperone binding"/>
    <property type="evidence" value="ECO:0007669"/>
    <property type="project" value="TreeGrafter"/>
</dbReference>
<reference evidence="4" key="1">
    <citation type="submission" date="2025-08" db="UniProtKB">
        <authorList>
            <consortium name="RefSeq"/>
        </authorList>
    </citation>
    <scope>IDENTIFICATION</scope>
</reference>
<dbReference type="PANTHER" id="PTHR22932:SF1">
    <property type="entry name" value="CO-CHAPERONE PROTEIN DAF-41"/>
    <property type="match status" value="1"/>
</dbReference>
<dbReference type="GO" id="GO:0051131">
    <property type="term" value="P:chaperone-mediated protein complex assembly"/>
    <property type="evidence" value="ECO:0007669"/>
    <property type="project" value="TreeGrafter"/>
</dbReference>
<evidence type="ECO:0000259" key="2">
    <source>
        <dbReference type="PROSITE" id="PS51203"/>
    </source>
</evidence>
<dbReference type="Proteomes" id="UP000694920">
    <property type="component" value="Unplaced"/>
</dbReference>
<dbReference type="SUPFAM" id="SSF49764">
    <property type="entry name" value="HSP20-like chaperones"/>
    <property type="match status" value="1"/>
</dbReference>
<keyword evidence="3" id="KW-1185">Reference proteome</keyword>
<evidence type="ECO:0000313" key="3">
    <source>
        <dbReference type="Proteomes" id="UP000694920"/>
    </source>
</evidence>
<dbReference type="InterPro" id="IPR008978">
    <property type="entry name" value="HSP20-like_chaperone"/>
</dbReference>
<dbReference type="GO" id="GO:0005634">
    <property type="term" value="C:nucleus"/>
    <property type="evidence" value="ECO:0007669"/>
    <property type="project" value="TreeGrafter"/>
</dbReference>
<comment type="similarity">
    <text evidence="1">Belongs to the p23/wos2 family.</text>
</comment>
<evidence type="ECO:0000313" key="4">
    <source>
        <dbReference type="RefSeq" id="XP_015595034.1"/>
    </source>
</evidence>
<dbReference type="PANTHER" id="PTHR22932">
    <property type="entry name" value="TELOMERASE-BINDING PROTEIN P23 HSP90 CO-CHAPERONE"/>
    <property type="match status" value="1"/>
</dbReference>
<dbReference type="GO" id="GO:0005829">
    <property type="term" value="C:cytosol"/>
    <property type="evidence" value="ECO:0007669"/>
    <property type="project" value="TreeGrafter"/>
</dbReference>
<dbReference type="GO" id="GO:0006457">
    <property type="term" value="P:protein folding"/>
    <property type="evidence" value="ECO:0007669"/>
    <property type="project" value="TreeGrafter"/>
</dbReference>
<dbReference type="InterPro" id="IPR007052">
    <property type="entry name" value="CS_dom"/>
</dbReference>
<dbReference type="KEGG" id="ccin:107267611"/>
<dbReference type="RefSeq" id="XP_015595034.1">
    <property type="nucleotide sequence ID" value="XM_015739548.2"/>
</dbReference>
<dbReference type="InterPro" id="IPR045250">
    <property type="entry name" value="p23-like"/>
</dbReference>
<protein>
    <submittedName>
        <fullName evidence="4">Uncharacterized protein LOC107267611</fullName>
    </submittedName>
</protein>
<name>A0AAJ7BV10_CEPCN</name>